<dbReference type="PROSITE" id="PS00911">
    <property type="entry name" value="DHODEHASE_1"/>
    <property type="match status" value="1"/>
</dbReference>
<evidence type="ECO:0000256" key="6">
    <source>
        <dbReference type="ARBA" id="ARBA00023002"/>
    </source>
</evidence>
<feature type="region of interest" description="Disordered" evidence="7">
    <location>
        <begin position="392"/>
        <end position="411"/>
    </location>
</feature>
<gene>
    <name evidence="10" type="ORF">ACHAWU_007052</name>
</gene>
<feature type="compositionally biased region" description="Basic and acidic residues" evidence="7">
    <location>
        <begin position="393"/>
        <end position="405"/>
    </location>
</feature>
<keyword evidence="8" id="KW-0812">Transmembrane</keyword>
<reference evidence="10 11" key="1">
    <citation type="submission" date="2024-10" db="EMBL/GenBank/DDBJ databases">
        <title>Updated reference genomes for cyclostephanoid diatoms.</title>
        <authorList>
            <person name="Roberts W.R."/>
            <person name="Alverson A.J."/>
        </authorList>
    </citation>
    <scope>NUCLEOTIDE SEQUENCE [LARGE SCALE GENOMIC DNA]</scope>
    <source>
        <strain evidence="10 11">AJA232-27</strain>
    </source>
</reference>
<comment type="pathway">
    <text evidence="2">Pyrimidine metabolism; UMP biosynthesis via de novo pathway.</text>
</comment>
<evidence type="ECO:0000313" key="10">
    <source>
        <dbReference type="EMBL" id="KAL3761235.1"/>
    </source>
</evidence>
<dbReference type="InterPro" id="IPR023359">
    <property type="entry name" value="Dihydro_DH_chainA_dom2"/>
</dbReference>
<evidence type="ECO:0000256" key="1">
    <source>
        <dbReference type="ARBA" id="ARBA00001917"/>
    </source>
</evidence>
<evidence type="ECO:0000256" key="5">
    <source>
        <dbReference type="ARBA" id="ARBA00022975"/>
    </source>
</evidence>
<protein>
    <recommendedName>
        <fullName evidence="9">Dihydroorotate dehydrogenase catalytic domain-containing protein</fullName>
    </recommendedName>
</protein>
<organism evidence="10 11">
    <name type="scientific">Discostella pseudostelligera</name>
    <dbReference type="NCBI Taxonomy" id="259834"/>
    <lineage>
        <taxon>Eukaryota</taxon>
        <taxon>Sar</taxon>
        <taxon>Stramenopiles</taxon>
        <taxon>Ochrophyta</taxon>
        <taxon>Bacillariophyta</taxon>
        <taxon>Coscinodiscophyceae</taxon>
        <taxon>Thalassiosirophycidae</taxon>
        <taxon>Stephanodiscales</taxon>
        <taxon>Stephanodiscaceae</taxon>
        <taxon>Discostella</taxon>
    </lineage>
</organism>
<comment type="cofactor">
    <cofactor evidence="1">
        <name>FMN</name>
        <dbReference type="ChEBI" id="CHEBI:58210"/>
    </cofactor>
</comment>
<evidence type="ECO:0000256" key="4">
    <source>
        <dbReference type="ARBA" id="ARBA00022643"/>
    </source>
</evidence>
<feature type="transmembrane region" description="Helical" evidence="8">
    <location>
        <begin position="422"/>
        <end position="440"/>
    </location>
</feature>
<feature type="compositionally biased region" description="Low complexity" evidence="7">
    <location>
        <begin position="95"/>
        <end position="109"/>
    </location>
</feature>
<evidence type="ECO:0000313" key="11">
    <source>
        <dbReference type="Proteomes" id="UP001530293"/>
    </source>
</evidence>
<dbReference type="PANTHER" id="PTHR48109">
    <property type="entry name" value="DIHYDROOROTATE DEHYDROGENASE (QUINONE), MITOCHONDRIAL-RELATED"/>
    <property type="match status" value="1"/>
</dbReference>
<dbReference type="AlphaFoldDB" id="A0ABD3ML46"/>
<dbReference type="SUPFAM" id="SSF51395">
    <property type="entry name" value="FMN-linked oxidoreductases"/>
    <property type="match status" value="1"/>
</dbReference>
<dbReference type="InterPro" id="IPR005720">
    <property type="entry name" value="Dihydroorotate_DH_cat"/>
</dbReference>
<dbReference type="Proteomes" id="UP001530293">
    <property type="component" value="Unassembled WGS sequence"/>
</dbReference>
<dbReference type="GO" id="GO:0006221">
    <property type="term" value="P:pyrimidine nucleotide biosynthetic process"/>
    <property type="evidence" value="ECO:0007669"/>
    <property type="project" value="UniProtKB-KW"/>
</dbReference>
<dbReference type="EMBL" id="JALLBG020000155">
    <property type="protein sequence ID" value="KAL3761235.1"/>
    <property type="molecule type" value="Genomic_DNA"/>
</dbReference>
<accession>A0ABD3ML46</accession>
<keyword evidence="6" id="KW-0560">Oxidoreductase</keyword>
<feature type="region of interest" description="Disordered" evidence="7">
    <location>
        <begin position="84"/>
        <end position="117"/>
    </location>
</feature>
<keyword evidence="4" id="KW-0288">FMN</keyword>
<dbReference type="GO" id="GO:0004152">
    <property type="term" value="F:dihydroorotate dehydrogenase activity"/>
    <property type="evidence" value="ECO:0007669"/>
    <property type="project" value="UniProtKB-ARBA"/>
</dbReference>
<keyword evidence="3" id="KW-0285">Flavoprotein</keyword>
<keyword evidence="8" id="KW-1133">Transmembrane helix</keyword>
<proteinExistence type="predicted"/>
<dbReference type="InterPro" id="IPR001295">
    <property type="entry name" value="Dihydroorotate_DH_CS"/>
</dbReference>
<dbReference type="Gene3D" id="3.20.20.70">
    <property type="entry name" value="Aldolase class I"/>
    <property type="match status" value="1"/>
</dbReference>
<dbReference type="PANTHER" id="PTHR48109:SF1">
    <property type="entry name" value="DIHYDROOROTATE DEHYDROGENASE (FUMARATE)"/>
    <property type="match status" value="1"/>
</dbReference>
<keyword evidence="8" id="KW-0472">Membrane</keyword>
<evidence type="ECO:0000256" key="2">
    <source>
        <dbReference type="ARBA" id="ARBA00004725"/>
    </source>
</evidence>
<evidence type="ECO:0000259" key="9">
    <source>
        <dbReference type="Pfam" id="PF01180"/>
    </source>
</evidence>
<dbReference type="Pfam" id="PF01180">
    <property type="entry name" value="DHO_dh"/>
    <property type="match status" value="1"/>
</dbReference>
<comment type="caution">
    <text evidence="10">The sequence shown here is derived from an EMBL/GenBank/DDBJ whole genome shotgun (WGS) entry which is preliminary data.</text>
</comment>
<sequence>MAAININISTIDLSTTLGAKKKQQQNGATTTTNNNVIHLTSVIYNASGPRTGTSTAMAKIAVSEGAGGVLAKSATLVAQKGNDLPRTWHEDSNGAAAAASSSSTSSTTSLNSEGLPNNGIDYYINPQTIRETMAGCTNRKPYMVSISGKTLNDNLQMLQKIYKAIHEQQQQHDANPGDDEKINIAAVELNLACPNIIGKPTIGYDFEQMEDVLKRVSSLPCFGTTSPPLFPLGVKLPPYFDRSHFIMAATILNKYKHILTYVATINTIGNALAVDYPAEMKAVRPNGGYAGLSGPAVKYTALANVCMMRELLDESIDVVGVGGVQTGKDVFEMILCGAHAVQVGTCHWLEGPGCFDRICRELRLIMKEKGYTKIEDFRGKLKEWSKEGATLSREARMSERRKEGVVESGGGKQNNMSMMSDGYHSLFIAVLFVVIAVLLADKYQIVSL</sequence>
<evidence type="ECO:0000256" key="8">
    <source>
        <dbReference type="SAM" id="Phobius"/>
    </source>
</evidence>
<evidence type="ECO:0000256" key="7">
    <source>
        <dbReference type="SAM" id="MobiDB-lite"/>
    </source>
</evidence>
<feature type="domain" description="Dihydroorotate dehydrogenase catalytic" evidence="9">
    <location>
        <begin position="37"/>
        <end position="366"/>
    </location>
</feature>
<keyword evidence="11" id="KW-1185">Reference proteome</keyword>
<name>A0ABD3ML46_9STRA</name>
<evidence type="ECO:0000256" key="3">
    <source>
        <dbReference type="ARBA" id="ARBA00022630"/>
    </source>
</evidence>
<dbReference type="PROSITE" id="PS00912">
    <property type="entry name" value="DHODEHASE_2"/>
    <property type="match status" value="1"/>
</dbReference>
<dbReference type="Gene3D" id="2.30.26.10">
    <property type="entry name" value="Dihydroorotate Dehydrogenase A, chain A, domain 2"/>
    <property type="match status" value="1"/>
</dbReference>
<dbReference type="InterPro" id="IPR050074">
    <property type="entry name" value="DHO_dehydrogenase"/>
</dbReference>
<keyword evidence="5" id="KW-0665">Pyrimidine biosynthesis</keyword>
<dbReference type="InterPro" id="IPR013785">
    <property type="entry name" value="Aldolase_TIM"/>
</dbReference>